<keyword evidence="2" id="KW-1185">Reference proteome</keyword>
<dbReference type="Proteomes" id="UP001234202">
    <property type="component" value="Unassembled WGS sequence"/>
</dbReference>
<protein>
    <submittedName>
        <fullName evidence="1">Uncharacterized protein</fullName>
    </submittedName>
</protein>
<evidence type="ECO:0000313" key="1">
    <source>
        <dbReference type="EMBL" id="KAJ9124629.1"/>
    </source>
</evidence>
<gene>
    <name evidence="1" type="ORF">QFC24_002996</name>
</gene>
<accession>A0ACC2XKS3</accession>
<reference evidence="1" key="1">
    <citation type="submission" date="2023-04" db="EMBL/GenBank/DDBJ databases">
        <title>Draft Genome sequencing of Naganishia species isolated from polar environments using Oxford Nanopore Technology.</title>
        <authorList>
            <person name="Leo P."/>
            <person name="Venkateswaran K."/>
        </authorList>
    </citation>
    <scope>NUCLEOTIDE SEQUENCE</scope>
    <source>
        <strain evidence="1">DBVPG 5303</strain>
    </source>
</reference>
<dbReference type="EMBL" id="JASBWV010000009">
    <property type="protein sequence ID" value="KAJ9124629.1"/>
    <property type="molecule type" value="Genomic_DNA"/>
</dbReference>
<sequence>MPDNTRPKVLLSGPLQYAKKELYEQIGSIADIVELTSKSRQEFKSDLSTKYQNLAVIYHLHDPEDALGHLDDEFFGWLPESCKHICHFGAGYDDVDVTAAYKHGVSVTHTPGAVDDATATTAVYLILSAMRHFYHAEKNCRAGQWKKGLPLARDPEGKTLGIVGMGGIGGVVARRMSQGWGMKVVYYNRKPVEPKPDFECEYMSSLEELLKVSDVVSLHMPLNSQTAKSFSTAQFAAMKPSSVLVNTARGGVIDEDALLTALRAKDSKLWGVGLDVFPNEPEINPALMEFDNVTLLPHMGTETTDSRHKMGMVVINNISNALKGEPLTNQVPEQKKLISEGK</sequence>
<comment type="caution">
    <text evidence="1">The sequence shown here is derived from an EMBL/GenBank/DDBJ whole genome shotgun (WGS) entry which is preliminary data.</text>
</comment>
<name>A0ACC2XKS3_9TREE</name>
<evidence type="ECO:0000313" key="2">
    <source>
        <dbReference type="Proteomes" id="UP001234202"/>
    </source>
</evidence>
<organism evidence="1 2">
    <name type="scientific">Naganishia onofrii</name>
    <dbReference type="NCBI Taxonomy" id="1851511"/>
    <lineage>
        <taxon>Eukaryota</taxon>
        <taxon>Fungi</taxon>
        <taxon>Dikarya</taxon>
        <taxon>Basidiomycota</taxon>
        <taxon>Agaricomycotina</taxon>
        <taxon>Tremellomycetes</taxon>
        <taxon>Filobasidiales</taxon>
        <taxon>Filobasidiaceae</taxon>
        <taxon>Naganishia</taxon>
    </lineage>
</organism>
<proteinExistence type="predicted"/>